<dbReference type="EMBL" id="JAEPQZ010000002">
    <property type="protein sequence ID" value="KAG2184527.1"/>
    <property type="molecule type" value="Genomic_DNA"/>
</dbReference>
<sequence length="213" mass="24112">MKAYFEQCSPTTTAHTSSLPPHLTRLVDFPAKVCSTASDNSCFSINVIVGNTFNPDLANGRRLRKKSSQGALRSENKERLMDLPRSCIALPRSHTPPLNFYKQTSVSAIEASSIVSMTEPGLSDGSSLWTDDEENHVNSLPRHHRGYHLAWNDTATIVIPTWSKTKYDRSPHPHTTYLHLSPLHTEMIRQELNEYKKNEMPVHNDSKIHTAWH</sequence>
<name>A0A8H7Q1S2_MORIS</name>
<accession>A0A8H7Q1S2</accession>
<evidence type="ECO:0000313" key="1">
    <source>
        <dbReference type="EMBL" id="KAG2184527.1"/>
    </source>
</evidence>
<dbReference type="OrthoDB" id="5563016at2759"/>
<dbReference type="AlphaFoldDB" id="A0A8H7Q1S2"/>
<organism evidence="1 2">
    <name type="scientific">Mortierella isabellina</name>
    <name type="common">Filamentous fungus</name>
    <name type="synonym">Umbelopsis isabellina</name>
    <dbReference type="NCBI Taxonomy" id="91625"/>
    <lineage>
        <taxon>Eukaryota</taxon>
        <taxon>Fungi</taxon>
        <taxon>Fungi incertae sedis</taxon>
        <taxon>Mucoromycota</taxon>
        <taxon>Mucoromycotina</taxon>
        <taxon>Umbelopsidomycetes</taxon>
        <taxon>Umbelopsidales</taxon>
        <taxon>Umbelopsidaceae</taxon>
        <taxon>Umbelopsis</taxon>
    </lineage>
</organism>
<keyword evidence="2" id="KW-1185">Reference proteome</keyword>
<reference evidence="1" key="1">
    <citation type="submission" date="2020-12" db="EMBL/GenBank/DDBJ databases">
        <title>Metabolic potential, ecology and presence of endohyphal bacteria is reflected in genomic diversity of Mucoromycotina.</title>
        <authorList>
            <person name="Muszewska A."/>
            <person name="Okrasinska A."/>
            <person name="Steczkiewicz K."/>
            <person name="Drgas O."/>
            <person name="Orlowska M."/>
            <person name="Perlinska-Lenart U."/>
            <person name="Aleksandrzak-Piekarczyk T."/>
            <person name="Szatraj K."/>
            <person name="Zielenkiewicz U."/>
            <person name="Pilsyk S."/>
            <person name="Malc E."/>
            <person name="Mieczkowski P."/>
            <person name="Kruszewska J.S."/>
            <person name="Biernat P."/>
            <person name="Pawlowska J."/>
        </authorList>
    </citation>
    <scope>NUCLEOTIDE SEQUENCE</scope>
    <source>
        <strain evidence="1">WA0000067209</strain>
    </source>
</reference>
<proteinExistence type="predicted"/>
<protein>
    <submittedName>
        <fullName evidence="1">Uncharacterized protein</fullName>
    </submittedName>
</protein>
<dbReference type="Proteomes" id="UP000654370">
    <property type="component" value="Unassembled WGS sequence"/>
</dbReference>
<gene>
    <name evidence="1" type="ORF">INT43_000436</name>
</gene>
<evidence type="ECO:0000313" key="2">
    <source>
        <dbReference type="Proteomes" id="UP000654370"/>
    </source>
</evidence>
<comment type="caution">
    <text evidence="1">The sequence shown here is derived from an EMBL/GenBank/DDBJ whole genome shotgun (WGS) entry which is preliminary data.</text>
</comment>